<feature type="domain" description="Protein kinase" evidence="20">
    <location>
        <begin position="112"/>
        <end position="393"/>
    </location>
</feature>
<evidence type="ECO:0000256" key="1">
    <source>
        <dbReference type="ARBA" id="ARBA00004479"/>
    </source>
</evidence>
<organism evidence="21 22">
    <name type="scientific">Eragrostis curvula</name>
    <name type="common">weeping love grass</name>
    <dbReference type="NCBI Taxonomy" id="38414"/>
    <lineage>
        <taxon>Eukaryota</taxon>
        <taxon>Viridiplantae</taxon>
        <taxon>Streptophyta</taxon>
        <taxon>Embryophyta</taxon>
        <taxon>Tracheophyta</taxon>
        <taxon>Spermatophyta</taxon>
        <taxon>Magnoliopsida</taxon>
        <taxon>Liliopsida</taxon>
        <taxon>Poales</taxon>
        <taxon>Poaceae</taxon>
        <taxon>PACMAD clade</taxon>
        <taxon>Chloridoideae</taxon>
        <taxon>Eragrostideae</taxon>
        <taxon>Eragrostidinae</taxon>
        <taxon>Eragrostis</taxon>
    </lineage>
</organism>
<keyword evidence="4" id="KW-0808">Transferase</keyword>
<evidence type="ECO:0000256" key="6">
    <source>
        <dbReference type="ARBA" id="ARBA00022729"/>
    </source>
</evidence>
<evidence type="ECO:0000259" key="20">
    <source>
        <dbReference type="PROSITE" id="PS50011"/>
    </source>
</evidence>
<dbReference type="SMART" id="SM00220">
    <property type="entry name" value="S_TKc"/>
    <property type="match status" value="1"/>
</dbReference>
<dbReference type="AlphaFoldDB" id="A0A5J9VAT3"/>
<keyword evidence="11 19" id="KW-0472">Membrane</keyword>
<keyword evidence="9 16" id="KW-0067">ATP-binding</keyword>
<gene>
    <name evidence="21" type="ORF">EJB05_25019</name>
</gene>
<comment type="subcellular location">
    <subcellularLocation>
        <location evidence="1">Membrane</location>
        <topology evidence="1">Single-pass type I membrane protein</topology>
    </subcellularLocation>
</comment>
<keyword evidence="12" id="KW-0675">Receptor</keyword>
<evidence type="ECO:0000256" key="2">
    <source>
        <dbReference type="ARBA" id="ARBA00012513"/>
    </source>
</evidence>
<dbReference type="InterPro" id="IPR008271">
    <property type="entry name" value="Ser/Thr_kinase_AS"/>
</dbReference>
<dbReference type="Gramene" id="TVU33229">
    <property type="protein sequence ID" value="TVU33229"/>
    <property type="gene ID" value="EJB05_25019"/>
</dbReference>
<dbReference type="EC" id="2.7.11.1" evidence="2"/>
<keyword evidence="3 17" id="KW-0723">Serine/threonine-protein kinase</keyword>
<evidence type="ECO:0000256" key="3">
    <source>
        <dbReference type="ARBA" id="ARBA00022527"/>
    </source>
</evidence>
<feature type="compositionally biased region" description="Low complexity" evidence="18">
    <location>
        <begin position="432"/>
        <end position="459"/>
    </location>
</feature>
<dbReference type="GO" id="GO:0016020">
    <property type="term" value="C:membrane"/>
    <property type="evidence" value="ECO:0007669"/>
    <property type="project" value="UniProtKB-SubCell"/>
</dbReference>
<dbReference type="EMBL" id="RWGY01000011">
    <property type="protein sequence ID" value="TVU33229.1"/>
    <property type="molecule type" value="Genomic_DNA"/>
</dbReference>
<dbReference type="FunFam" id="3.30.200.20:FF:000015">
    <property type="entry name" value="Somatic embryogenesis receptor kinase 1"/>
    <property type="match status" value="1"/>
</dbReference>
<dbReference type="GO" id="GO:0004674">
    <property type="term" value="F:protein serine/threonine kinase activity"/>
    <property type="evidence" value="ECO:0007669"/>
    <property type="project" value="UniProtKB-KW"/>
</dbReference>
<dbReference type="PANTHER" id="PTHR47973">
    <property type="entry name" value="CYSTEINE-RICH RECEPTOR-LIKE PROTEIN KINASE 3"/>
    <property type="match status" value="1"/>
</dbReference>
<evidence type="ECO:0000256" key="13">
    <source>
        <dbReference type="ARBA" id="ARBA00023180"/>
    </source>
</evidence>
<evidence type="ECO:0000256" key="8">
    <source>
        <dbReference type="ARBA" id="ARBA00022777"/>
    </source>
</evidence>
<evidence type="ECO:0000256" key="11">
    <source>
        <dbReference type="ARBA" id="ARBA00023136"/>
    </source>
</evidence>
<protein>
    <recommendedName>
        <fullName evidence="2">non-specific serine/threonine protein kinase</fullName>
        <ecNumber evidence="2">2.7.11.1</ecNumber>
    </recommendedName>
</protein>
<dbReference type="PROSITE" id="PS50011">
    <property type="entry name" value="PROTEIN_KINASE_DOM"/>
    <property type="match status" value="1"/>
</dbReference>
<dbReference type="Gene3D" id="1.10.510.10">
    <property type="entry name" value="Transferase(Phosphotransferase) domain 1"/>
    <property type="match status" value="1"/>
</dbReference>
<dbReference type="PROSITE" id="PS00107">
    <property type="entry name" value="PROTEIN_KINASE_ATP"/>
    <property type="match status" value="1"/>
</dbReference>
<keyword evidence="8" id="KW-0418">Kinase</keyword>
<dbReference type="Proteomes" id="UP000324897">
    <property type="component" value="Chromosome 1"/>
</dbReference>
<feature type="transmembrane region" description="Helical" evidence="19">
    <location>
        <begin position="29"/>
        <end position="54"/>
    </location>
</feature>
<keyword evidence="5 19" id="KW-0812">Transmembrane</keyword>
<feature type="binding site" evidence="16">
    <location>
        <position position="140"/>
    </location>
    <ligand>
        <name>ATP</name>
        <dbReference type="ChEBI" id="CHEBI:30616"/>
    </ligand>
</feature>
<evidence type="ECO:0000256" key="17">
    <source>
        <dbReference type="RuleBase" id="RU000304"/>
    </source>
</evidence>
<name>A0A5J9VAT3_9POAL</name>
<dbReference type="Gene3D" id="3.30.200.20">
    <property type="entry name" value="Phosphorylase Kinase, domain 1"/>
    <property type="match status" value="1"/>
</dbReference>
<evidence type="ECO:0000313" key="21">
    <source>
        <dbReference type="EMBL" id="TVU33229.1"/>
    </source>
</evidence>
<keyword evidence="7 16" id="KW-0547">Nucleotide-binding</keyword>
<dbReference type="SUPFAM" id="SSF56112">
    <property type="entry name" value="Protein kinase-like (PK-like)"/>
    <property type="match status" value="1"/>
</dbReference>
<evidence type="ECO:0000256" key="9">
    <source>
        <dbReference type="ARBA" id="ARBA00022840"/>
    </source>
</evidence>
<feature type="non-terminal residue" evidence="21">
    <location>
        <position position="1"/>
    </location>
</feature>
<proteinExistence type="inferred from homology"/>
<evidence type="ECO:0000256" key="14">
    <source>
        <dbReference type="ARBA" id="ARBA00047899"/>
    </source>
</evidence>
<dbReference type="InterPro" id="IPR052059">
    <property type="entry name" value="CR_Ser/Thr_kinase"/>
</dbReference>
<sequence>MPRPAPSPSPLSPPPRSPWGWTIDTGETVVVVLLTILLVSLLLGAIAAITYCCCKCCRWIKEGREEAAAAAAPPPHVSMPQEQEGLEEAAAAAAAQLLSFTYEVLEAATERFSESRILGRGGFGTVYRGRLDDGRDVAVKQLILPTAVWQFENEARLLSRVKHRNLVGLLGFCTHGDSERLLVYEYIPKQSLAKLLSSADGRAELSWPRRHAVVIGVARGLVYLHEDAPVRIIHRDIKAANVLLDDRWVPKIADFGIARLFPEASEGCSTVKTAAMGTRGYMAPEYLIHHHLSTKADIYSFGVLMLEVISGCKSHTFVPPPDAESDNLLLHAWTLHKEGRSLELLDPAAQSSATPEQVELFVHIGLLCVQVEPHQRPDTKTLLFMLSTNQGTLEEPARPEFPMLQYMLRRGAPLTFHTSASTFNSPRALQASSSGVIRPSPSSMASTRPPPASSSRRQG</sequence>
<keyword evidence="10 19" id="KW-1133">Transmembrane helix</keyword>
<reference evidence="21 22" key="1">
    <citation type="journal article" date="2019" name="Sci. Rep.">
        <title>A high-quality genome of Eragrostis curvula grass provides insights into Poaceae evolution and supports new strategies to enhance forage quality.</title>
        <authorList>
            <person name="Carballo J."/>
            <person name="Santos B.A.C.M."/>
            <person name="Zappacosta D."/>
            <person name="Garbus I."/>
            <person name="Selva J.P."/>
            <person name="Gallo C.A."/>
            <person name="Diaz A."/>
            <person name="Albertini E."/>
            <person name="Caccamo M."/>
            <person name="Echenique V."/>
        </authorList>
    </citation>
    <scope>NUCLEOTIDE SEQUENCE [LARGE SCALE GENOMIC DNA]</scope>
    <source>
        <strain evidence="22">cv. Victoria</strain>
        <tissue evidence="21">Leaf</tissue>
    </source>
</reference>
<evidence type="ECO:0000256" key="5">
    <source>
        <dbReference type="ARBA" id="ARBA00022692"/>
    </source>
</evidence>
<keyword evidence="13" id="KW-0325">Glycoprotein</keyword>
<evidence type="ECO:0000256" key="15">
    <source>
        <dbReference type="ARBA" id="ARBA00048679"/>
    </source>
</evidence>
<comment type="caution">
    <text evidence="21">The sequence shown here is derived from an EMBL/GenBank/DDBJ whole genome shotgun (WGS) entry which is preliminary data.</text>
</comment>
<dbReference type="GO" id="GO:0005524">
    <property type="term" value="F:ATP binding"/>
    <property type="evidence" value="ECO:0007669"/>
    <property type="project" value="UniProtKB-UniRule"/>
</dbReference>
<evidence type="ECO:0000313" key="22">
    <source>
        <dbReference type="Proteomes" id="UP000324897"/>
    </source>
</evidence>
<keyword evidence="6" id="KW-0732">Signal</keyword>
<comment type="catalytic activity">
    <reaction evidence="14">
        <text>L-threonyl-[protein] + ATP = O-phospho-L-threonyl-[protein] + ADP + H(+)</text>
        <dbReference type="Rhea" id="RHEA:46608"/>
        <dbReference type="Rhea" id="RHEA-COMP:11060"/>
        <dbReference type="Rhea" id="RHEA-COMP:11605"/>
        <dbReference type="ChEBI" id="CHEBI:15378"/>
        <dbReference type="ChEBI" id="CHEBI:30013"/>
        <dbReference type="ChEBI" id="CHEBI:30616"/>
        <dbReference type="ChEBI" id="CHEBI:61977"/>
        <dbReference type="ChEBI" id="CHEBI:456216"/>
        <dbReference type="EC" id="2.7.11.1"/>
    </reaction>
</comment>
<evidence type="ECO:0000256" key="7">
    <source>
        <dbReference type="ARBA" id="ARBA00022741"/>
    </source>
</evidence>
<dbReference type="OrthoDB" id="4062651at2759"/>
<evidence type="ECO:0000256" key="16">
    <source>
        <dbReference type="PROSITE-ProRule" id="PRU10141"/>
    </source>
</evidence>
<dbReference type="InterPro" id="IPR011009">
    <property type="entry name" value="Kinase-like_dom_sf"/>
</dbReference>
<dbReference type="InterPro" id="IPR001245">
    <property type="entry name" value="Ser-Thr/Tyr_kinase_cat_dom"/>
</dbReference>
<comment type="catalytic activity">
    <reaction evidence="15">
        <text>L-seryl-[protein] + ATP = O-phospho-L-seryl-[protein] + ADP + H(+)</text>
        <dbReference type="Rhea" id="RHEA:17989"/>
        <dbReference type="Rhea" id="RHEA-COMP:9863"/>
        <dbReference type="Rhea" id="RHEA-COMP:11604"/>
        <dbReference type="ChEBI" id="CHEBI:15378"/>
        <dbReference type="ChEBI" id="CHEBI:29999"/>
        <dbReference type="ChEBI" id="CHEBI:30616"/>
        <dbReference type="ChEBI" id="CHEBI:83421"/>
        <dbReference type="ChEBI" id="CHEBI:456216"/>
        <dbReference type="EC" id="2.7.11.1"/>
    </reaction>
</comment>
<dbReference type="Pfam" id="PF07714">
    <property type="entry name" value="PK_Tyr_Ser-Thr"/>
    <property type="match status" value="1"/>
</dbReference>
<dbReference type="PROSITE" id="PS00108">
    <property type="entry name" value="PROTEIN_KINASE_ST"/>
    <property type="match status" value="1"/>
</dbReference>
<evidence type="ECO:0000256" key="19">
    <source>
        <dbReference type="SAM" id="Phobius"/>
    </source>
</evidence>
<evidence type="ECO:0000256" key="10">
    <source>
        <dbReference type="ARBA" id="ARBA00022989"/>
    </source>
</evidence>
<evidence type="ECO:0000256" key="12">
    <source>
        <dbReference type="ARBA" id="ARBA00023170"/>
    </source>
</evidence>
<feature type="region of interest" description="Disordered" evidence="18">
    <location>
        <begin position="425"/>
        <end position="459"/>
    </location>
</feature>
<comment type="similarity">
    <text evidence="17">Belongs to the protein kinase superfamily.</text>
</comment>
<dbReference type="InterPro" id="IPR017441">
    <property type="entry name" value="Protein_kinase_ATP_BS"/>
</dbReference>
<evidence type="ECO:0000256" key="4">
    <source>
        <dbReference type="ARBA" id="ARBA00022679"/>
    </source>
</evidence>
<dbReference type="InterPro" id="IPR000719">
    <property type="entry name" value="Prot_kinase_dom"/>
</dbReference>
<dbReference type="FunFam" id="1.10.510.10:FF:000287">
    <property type="entry name" value="probable LRR receptor-like serine/threonine-protein kinase RKF3"/>
    <property type="match status" value="1"/>
</dbReference>
<accession>A0A5J9VAT3</accession>
<keyword evidence="22" id="KW-1185">Reference proteome</keyword>
<evidence type="ECO:0000256" key="18">
    <source>
        <dbReference type="SAM" id="MobiDB-lite"/>
    </source>
</evidence>